<dbReference type="InterPro" id="IPR007858">
    <property type="entry name" value="Dpy-30_motif"/>
</dbReference>
<feature type="compositionally biased region" description="Low complexity" evidence="1">
    <location>
        <begin position="212"/>
        <end position="224"/>
    </location>
</feature>
<sequence length="224" mass="25021">MYSTIVVYLLLFLRKIQKVWINLIRGPILVAALAEICIRRPADPIEYLGHWLLRWRYNEELKRRDVQNAMEVVQQRQWAQMKEQTEAMLTENVPDKVATDVPDDIYAKGQTGEENDDENQLLQGRTSSTRKKSEASKLSVDKQRESNLDRKKSGADDRRVSQGDKKMSQGKKSIQGDGGTDEEARKASGGSKKSKDLTDAAKKSEIAPPAPTESAAAAAEPPPA</sequence>
<gene>
    <name evidence="3" type="ORF">AFUS01_LOCUS14325</name>
</gene>
<evidence type="ECO:0000313" key="3">
    <source>
        <dbReference type="EMBL" id="CAG7725364.1"/>
    </source>
</evidence>
<dbReference type="Pfam" id="PF05186">
    <property type="entry name" value="Dpy-30"/>
    <property type="match status" value="1"/>
</dbReference>
<feature type="compositionally biased region" description="Basic and acidic residues" evidence="1">
    <location>
        <begin position="131"/>
        <end position="167"/>
    </location>
</feature>
<dbReference type="OrthoDB" id="432281at2759"/>
<feature type="signal peptide" evidence="2">
    <location>
        <begin position="1"/>
        <end position="21"/>
    </location>
</feature>
<proteinExistence type="predicted"/>
<dbReference type="EMBL" id="CAJVCH010120995">
    <property type="protein sequence ID" value="CAG7725364.1"/>
    <property type="molecule type" value="Genomic_DNA"/>
</dbReference>
<evidence type="ECO:0000256" key="2">
    <source>
        <dbReference type="SAM" id="SignalP"/>
    </source>
</evidence>
<feature type="compositionally biased region" description="Basic and acidic residues" evidence="1">
    <location>
        <begin position="193"/>
        <end position="205"/>
    </location>
</feature>
<dbReference type="CDD" id="cd22966">
    <property type="entry name" value="DD_DYDC-like"/>
    <property type="match status" value="1"/>
</dbReference>
<reference evidence="3" key="1">
    <citation type="submission" date="2021-06" db="EMBL/GenBank/DDBJ databases">
        <authorList>
            <person name="Hodson N. C."/>
            <person name="Mongue J. A."/>
            <person name="Jaron S. K."/>
        </authorList>
    </citation>
    <scope>NUCLEOTIDE SEQUENCE</scope>
</reference>
<evidence type="ECO:0000313" key="4">
    <source>
        <dbReference type="Proteomes" id="UP000708208"/>
    </source>
</evidence>
<comment type="caution">
    <text evidence="3">The sequence shown here is derived from an EMBL/GenBank/DDBJ whole genome shotgun (WGS) entry which is preliminary data.</text>
</comment>
<dbReference type="InterPro" id="IPR049630">
    <property type="entry name" value="DYDC-like_DD"/>
</dbReference>
<dbReference type="AlphaFoldDB" id="A0A8J2KFS0"/>
<feature type="chain" id="PRO_5035246021" evidence="2">
    <location>
        <begin position="22"/>
        <end position="224"/>
    </location>
</feature>
<dbReference type="Proteomes" id="UP000708208">
    <property type="component" value="Unassembled WGS sequence"/>
</dbReference>
<protein>
    <submittedName>
        <fullName evidence="3">Uncharacterized protein</fullName>
    </submittedName>
</protein>
<keyword evidence="2" id="KW-0732">Signal</keyword>
<keyword evidence="4" id="KW-1185">Reference proteome</keyword>
<accession>A0A8J2KFS0</accession>
<organism evidence="3 4">
    <name type="scientific">Allacma fusca</name>
    <dbReference type="NCBI Taxonomy" id="39272"/>
    <lineage>
        <taxon>Eukaryota</taxon>
        <taxon>Metazoa</taxon>
        <taxon>Ecdysozoa</taxon>
        <taxon>Arthropoda</taxon>
        <taxon>Hexapoda</taxon>
        <taxon>Collembola</taxon>
        <taxon>Symphypleona</taxon>
        <taxon>Sminthuridae</taxon>
        <taxon>Allacma</taxon>
    </lineage>
</organism>
<feature type="region of interest" description="Disordered" evidence="1">
    <location>
        <begin position="106"/>
        <end position="224"/>
    </location>
</feature>
<name>A0A8J2KFS0_9HEXA</name>
<evidence type="ECO:0000256" key="1">
    <source>
        <dbReference type="SAM" id="MobiDB-lite"/>
    </source>
</evidence>